<dbReference type="Proteomes" id="UP000041601">
    <property type="component" value="Unassembled WGS sequence"/>
</dbReference>
<feature type="compositionally biased region" description="Polar residues" evidence="1">
    <location>
        <begin position="28"/>
        <end position="47"/>
    </location>
</feature>
<keyword evidence="3" id="KW-1185">Reference proteome</keyword>
<name>A0ABP1Y3T7_YEREN</name>
<evidence type="ECO:0000313" key="2">
    <source>
        <dbReference type="EMBL" id="CND49471.1"/>
    </source>
</evidence>
<dbReference type="GO" id="GO:0016787">
    <property type="term" value="F:hydrolase activity"/>
    <property type="evidence" value="ECO:0007669"/>
    <property type="project" value="UniProtKB-KW"/>
</dbReference>
<reference evidence="2 3" key="1">
    <citation type="submission" date="2015-03" db="EMBL/GenBank/DDBJ databases">
        <authorList>
            <consortium name="Pathogen Informatics"/>
            <person name="Murphy D."/>
        </authorList>
    </citation>
    <scope>NUCLEOTIDE SEQUENCE [LARGE SCALE GENOMIC DNA]</scope>
    <source>
        <strain evidence="2 3">IP05342</strain>
    </source>
</reference>
<protein>
    <submittedName>
        <fullName evidence="2">Zinc/cadmium/mercury/lead-transporting ATPase</fullName>
        <ecNumber evidence="2">3.6.3.3</ecNumber>
    </submittedName>
</protein>
<proteinExistence type="predicted"/>
<dbReference type="EC" id="3.6.3.3" evidence="2"/>
<evidence type="ECO:0000256" key="1">
    <source>
        <dbReference type="SAM" id="MobiDB-lite"/>
    </source>
</evidence>
<dbReference type="EMBL" id="CPXJ01000013">
    <property type="protein sequence ID" value="CND49471.1"/>
    <property type="molecule type" value="Genomic_DNA"/>
</dbReference>
<feature type="region of interest" description="Disordered" evidence="1">
    <location>
        <begin position="1"/>
        <end position="59"/>
    </location>
</feature>
<evidence type="ECO:0000313" key="3">
    <source>
        <dbReference type="Proteomes" id="UP000041601"/>
    </source>
</evidence>
<comment type="caution">
    <text evidence="2">The sequence shown here is derived from an EMBL/GenBank/DDBJ whole genome shotgun (WGS) entry which is preliminary data.</text>
</comment>
<accession>A0ABP1Y3T7</accession>
<keyword evidence="2" id="KW-0378">Hydrolase</keyword>
<sequence>MHSHSEHRHSTETQSHCGCGHDHAKKQTGCSSQSTANICHDSSNSVSEHSHQEGDVVVRAAIPMTAMRKATG</sequence>
<gene>
    <name evidence="2" type="primary">zntA_2</name>
    <name evidence="2" type="ORF">ERS137959_01317</name>
</gene>
<organism evidence="2 3">
    <name type="scientific">Yersinia enterocolitica</name>
    <dbReference type="NCBI Taxonomy" id="630"/>
    <lineage>
        <taxon>Bacteria</taxon>
        <taxon>Pseudomonadati</taxon>
        <taxon>Pseudomonadota</taxon>
        <taxon>Gammaproteobacteria</taxon>
        <taxon>Enterobacterales</taxon>
        <taxon>Yersiniaceae</taxon>
        <taxon>Yersinia</taxon>
    </lineage>
</organism>